<feature type="compositionally biased region" description="Polar residues" evidence="2">
    <location>
        <begin position="127"/>
        <end position="140"/>
    </location>
</feature>
<keyword evidence="5" id="KW-1185">Reference proteome</keyword>
<dbReference type="CDD" id="cd02440">
    <property type="entry name" value="AdoMet_MTases"/>
    <property type="match status" value="1"/>
</dbReference>
<proteinExistence type="predicted"/>
<dbReference type="InterPro" id="IPR019410">
    <property type="entry name" value="Methyltransf_16"/>
</dbReference>
<dbReference type="PROSITE" id="PS51857">
    <property type="entry name" value="CSD_2"/>
    <property type="match status" value="1"/>
</dbReference>
<protein>
    <recommendedName>
        <fullName evidence="3">CSD domain-containing protein</fullName>
    </recommendedName>
</protein>
<feature type="domain" description="CSD" evidence="3">
    <location>
        <begin position="182"/>
        <end position="245"/>
    </location>
</feature>
<reference evidence="4 5" key="1">
    <citation type="submission" date="2024-02" db="EMBL/GenBank/DDBJ databases">
        <authorList>
            <person name="Chen Y."/>
            <person name="Shah S."/>
            <person name="Dougan E. K."/>
            <person name="Thang M."/>
            <person name="Chan C."/>
        </authorList>
    </citation>
    <scope>NUCLEOTIDE SEQUENCE [LARGE SCALE GENOMIC DNA]</scope>
</reference>
<dbReference type="Pfam" id="PF10294">
    <property type="entry name" value="Methyltransf_16"/>
    <property type="match status" value="1"/>
</dbReference>
<dbReference type="PANTHER" id="PTHR12962">
    <property type="entry name" value="CALCIUM-REGULATED HEAT STABLE PROTEIN CRHSP-24-RELATED"/>
    <property type="match status" value="1"/>
</dbReference>
<gene>
    <name evidence="4" type="ORF">CCMP2556_LOCUS43253</name>
</gene>
<dbReference type="PANTHER" id="PTHR12962:SF1">
    <property type="entry name" value="COLD SHOCK DOMAIN-CONTAINING PROTEIN CG9705"/>
    <property type="match status" value="1"/>
</dbReference>
<dbReference type="Proteomes" id="UP001642484">
    <property type="component" value="Unassembled WGS sequence"/>
</dbReference>
<evidence type="ECO:0000256" key="1">
    <source>
        <dbReference type="ARBA" id="ARBA00022553"/>
    </source>
</evidence>
<dbReference type="SUPFAM" id="SSF53335">
    <property type="entry name" value="S-adenosyl-L-methionine-dependent methyltransferases"/>
    <property type="match status" value="1"/>
</dbReference>
<dbReference type="Gene3D" id="3.40.50.150">
    <property type="entry name" value="Vaccinia Virus protein VP39"/>
    <property type="match status" value="1"/>
</dbReference>
<evidence type="ECO:0000313" key="5">
    <source>
        <dbReference type="Proteomes" id="UP001642484"/>
    </source>
</evidence>
<evidence type="ECO:0000259" key="3">
    <source>
        <dbReference type="PROSITE" id="PS51857"/>
    </source>
</evidence>
<dbReference type="CDD" id="cd04458">
    <property type="entry name" value="CSP_CDS"/>
    <property type="match status" value="1"/>
</dbReference>
<dbReference type="InterPro" id="IPR011129">
    <property type="entry name" value="CSD"/>
</dbReference>
<dbReference type="SUPFAM" id="SSF50249">
    <property type="entry name" value="Nucleic acid-binding proteins"/>
    <property type="match status" value="2"/>
</dbReference>
<feature type="region of interest" description="Disordered" evidence="2">
    <location>
        <begin position="122"/>
        <end position="144"/>
    </location>
</feature>
<dbReference type="EMBL" id="CAXAMN010024795">
    <property type="protein sequence ID" value="CAK9089957.1"/>
    <property type="molecule type" value="Genomic_DNA"/>
</dbReference>
<name>A0ABP0QP05_9DINO</name>
<sequence>MNGVTVFVHVRNCEPRGKAPKVGDFLTFQYEPNKKNPEQMEAYNVKGCTGVDEAWSGSFAGAGPVEGTGAYSGTVISFGPKGFGFISMGEGQPELFFNAKDCVGSKPVTGDTVKFDLTPSDAKPGQMQASDGQDWQNEQGWGQHGYWKNNPEQYQAKNVKGCSADRIAWGSTFNGPVEGTGTCTGRCKSFGAKGYGFIVMDDGTELFFNVKDCVGSKPAAGDILKFDMADSQMKPGSKEAKNVTGGSQPLDMQMKGGWGMWGDGWGGKGGYGPWQGDWGWDGGKGGKGQGMWGGMKGGMGGYGGYGEALLLAQAVEVQVAVTPRLRLYVLEASRKGQETLIEQAVAHGAAAGCEHQKQGLLDPYGSALWPSALVLAQAVAAHVKLKPQQRILELGAGCGLASLLAARLGGDVLATDFRQLPLQLLRAAARRQVGDLASSLGWQVLYEKGTADGMAHRVAEAVRRGSAVLVADVGRPNRKAFMTQLRDLLPEVEIGSDFTTEGMAIQETDGPPSPSREVPVQLLELPMNGPASQTVRAAARSIRPNKVGASSLVESTCWEVGVESLST</sequence>
<evidence type="ECO:0000256" key="2">
    <source>
        <dbReference type="SAM" id="MobiDB-lite"/>
    </source>
</evidence>
<dbReference type="InterPro" id="IPR052069">
    <property type="entry name" value="Ca-reg_mRNA-binding_domain"/>
</dbReference>
<dbReference type="Gene3D" id="2.40.50.140">
    <property type="entry name" value="Nucleic acid-binding proteins"/>
    <property type="match status" value="2"/>
</dbReference>
<dbReference type="InterPro" id="IPR029063">
    <property type="entry name" value="SAM-dependent_MTases_sf"/>
</dbReference>
<dbReference type="SMART" id="SM00357">
    <property type="entry name" value="CSP"/>
    <property type="match status" value="2"/>
</dbReference>
<dbReference type="InterPro" id="IPR002059">
    <property type="entry name" value="CSP_DNA-bd"/>
</dbReference>
<comment type="caution">
    <text evidence="4">The sequence shown here is derived from an EMBL/GenBank/DDBJ whole genome shotgun (WGS) entry which is preliminary data.</text>
</comment>
<organism evidence="4 5">
    <name type="scientific">Durusdinium trenchii</name>
    <dbReference type="NCBI Taxonomy" id="1381693"/>
    <lineage>
        <taxon>Eukaryota</taxon>
        <taxon>Sar</taxon>
        <taxon>Alveolata</taxon>
        <taxon>Dinophyceae</taxon>
        <taxon>Suessiales</taxon>
        <taxon>Symbiodiniaceae</taxon>
        <taxon>Durusdinium</taxon>
    </lineage>
</organism>
<keyword evidence="1" id="KW-0597">Phosphoprotein</keyword>
<dbReference type="InterPro" id="IPR012340">
    <property type="entry name" value="NA-bd_OB-fold"/>
</dbReference>
<evidence type="ECO:0000313" key="4">
    <source>
        <dbReference type="EMBL" id="CAK9089957.1"/>
    </source>
</evidence>
<accession>A0ABP0QP05</accession>